<proteinExistence type="predicted"/>
<accession>A0ABT2PZ38</accession>
<keyword evidence="2" id="KW-1185">Reference proteome</keyword>
<gene>
    <name evidence="1" type="ORF">N7603_08100</name>
</gene>
<dbReference type="Proteomes" id="UP001209076">
    <property type="component" value="Unassembled WGS sequence"/>
</dbReference>
<organism evidence="1 2">
    <name type="scientific">Paracholeplasma vituli</name>
    <dbReference type="NCBI Taxonomy" id="69473"/>
    <lineage>
        <taxon>Bacteria</taxon>
        <taxon>Bacillati</taxon>
        <taxon>Mycoplasmatota</taxon>
        <taxon>Mollicutes</taxon>
        <taxon>Acholeplasmatales</taxon>
        <taxon>Acholeplasmataceae</taxon>
        <taxon>Paracholeplasma</taxon>
    </lineage>
</organism>
<dbReference type="EMBL" id="JAOEGN010000019">
    <property type="protein sequence ID" value="MCU0105619.1"/>
    <property type="molecule type" value="Genomic_DNA"/>
</dbReference>
<comment type="caution">
    <text evidence="1">The sequence shown here is derived from an EMBL/GenBank/DDBJ whole genome shotgun (WGS) entry which is preliminary data.</text>
</comment>
<evidence type="ECO:0000313" key="2">
    <source>
        <dbReference type="Proteomes" id="UP001209076"/>
    </source>
</evidence>
<protein>
    <recommendedName>
        <fullName evidence="3">Antirepressor protein C-terminal domain-containing protein</fullName>
    </recommendedName>
</protein>
<sequence length="247" mass="28690">MKNKVFTVTVYNGKTVRIIFSEKLHCYFIELNDMKKLFDLEVKNLPEKYRGNLNYFDVKIGSSVKKIAGVAEEDIEIIKNFSKLKDAEYYARSILTIISDLKTSYTGYTKGMILPQEEQDELISSFEKKTRKINVLEGQLEELKEGAKLYFEFTDNTSMVPLRRVHEKLKYKTSYTQLLGHLRQSGAIDEYCRPTPSLVENGCFRFFTWISQIGDKEKKTTQIVVSDKGIRYINEILEKANGKLKRS</sequence>
<reference evidence="2" key="1">
    <citation type="submission" date="2023-07" db="EMBL/GenBank/DDBJ databases">
        <title>Novel Mycoplasma species identified in domestic and wild animals.</title>
        <authorList>
            <person name="Volokhov D.V."/>
            <person name="Furtak V.A."/>
            <person name="Zagorodnyaya T.A."/>
        </authorList>
    </citation>
    <scope>NUCLEOTIDE SEQUENCE [LARGE SCALE GENOMIC DNA]</scope>
    <source>
        <strain evidence="2">92-19</strain>
    </source>
</reference>
<evidence type="ECO:0008006" key="3">
    <source>
        <dbReference type="Google" id="ProtNLM"/>
    </source>
</evidence>
<dbReference type="RefSeq" id="WP_262096938.1">
    <property type="nucleotide sequence ID" value="NZ_JAOEGN010000019.1"/>
</dbReference>
<name>A0ABT2PZ38_9MOLU</name>
<evidence type="ECO:0000313" key="1">
    <source>
        <dbReference type="EMBL" id="MCU0105619.1"/>
    </source>
</evidence>